<evidence type="ECO:0000313" key="3">
    <source>
        <dbReference type="EMBL" id="PJE63850.1"/>
    </source>
</evidence>
<dbReference type="Proteomes" id="UP000231569">
    <property type="component" value="Unassembled WGS sequence"/>
</dbReference>
<feature type="domain" description="Nudix hydrolase" evidence="2">
    <location>
        <begin position="35"/>
        <end position="165"/>
    </location>
</feature>
<accession>A0A2M8KVB9</accession>
<dbReference type="InterPro" id="IPR015797">
    <property type="entry name" value="NUDIX_hydrolase-like_dom_sf"/>
</dbReference>
<keyword evidence="1" id="KW-0378">Hydrolase</keyword>
<dbReference type="AlphaFoldDB" id="A0A2M8KVB9"/>
<evidence type="ECO:0000313" key="4">
    <source>
        <dbReference type="Proteomes" id="UP000231569"/>
    </source>
</evidence>
<proteinExistence type="predicted"/>
<dbReference type="Pfam" id="PF00293">
    <property type="entry name" value="NUDIX"/>
    <property type="match status" value="1"/>
</dbReference>
<protein>
    <recommendedName>
        <fullName evidence="2">Nudix hydrolase domain-containing protein</fullName>
    </recommendedName>
</protein>
<comment type="caution">
    <text evidence="3">The sequence shown here is derived from an EMBL/GenBank/DDBJ whole genome shotgun (WGS) entry which is preliminary data.</text>
</comment>
<dbReference type="Gene3D" id="3.90.79.10">
    <property type="entry name" value="Nucleoside Triphosphate Pyrophosphohydrolase"/>
    <property type="match status" value="1"/>
</dbReference>
<dbReference type="GO" id="GO:0016787">
    <property type="term" value="F:hydrolase activity"/>
    <property type="evidence" value="ECO:0007669"/>
    <property type="project" value="UniProtKB-KW"/>
</dbReference>
<evidence type="ECO:0000259" key="2">
    <source>
        <dbReference type="PROSITE" id="PS51462"/>
    </source>
</evidence>
<dbReference type="CDD" id="cd03424">
    <property type="entry name" value="NUDIX_ADPRase_Nudt5_UGPPase_Nudt14"/>
    <property type="match status" value="1"/>
</dbReference>
<organism evidence="3 4">
    <name type="scientific">Candidatus Roizmanbacteria bacterium CG10_big_fil_rev_8_21_14_0_10_45_7</name>
    <dbReference type="NCBI Taxonomy" id="1974854"/>
    <lineage>
        <taxon>Bacteria</taxon>
        <taxon>Candidatus Roizmaniibacteriota</taxon>
    </lineage>
</organism>
<gene>
    <name evidence="3" type="ORF">COU89_01025</name>
</gene>
<dbReference type="InterPro" id="IPR000086">
    <property type="entry name" value="NUDIX_hydrolase_dom"/>
</dbReference>
<name>A0A2M8KVB9_9BACT</name>
<evidence type="ECO:0000256" key="1">
    <source>
        <dbReference type="ARBA" id="ARBA00022801"/>
    </source>
</evidence>
<sequence>MKIPSVAKRVFKGTIFNVYQWEQELYDGSFATFEALKRPSTIQIIPTVGNKILLSYEEQPGKPLRHSFLGGRQEEGEEPLATAKRELHEEAGMVSDDWELIKTFEFDGKLDWTTYLFVARNCVKDAQPHLDPGEKIEVQSYSFDAFLDVVSSETFWGKRLSDWLFRLKEDPQKLADFKKTLLASGTT</sequence>
<dbReference type="PROSITE" id="PS51462">
    <property type="entry name" value="NUDIX"/>
    <property type="match status" value="1"/>
</dbReference>
<dbReference type="InterPro" id="IPR020084">
    <property type="entry name" value="NUDIX_hydrolase_CS"/>
</dbReference>
<dbReference type="EMBL" id="PFEE01000024">
    <property type="protein sequence ID" value="PJE63850.1"/>
    <property type="molecule type" value="Genomic_DNA"/>
</dbReference>
<dbReference type="PROSITE" id="PS00893">
    <property type="entry name" value="NUDIX_BOX"/>
    <property type="match status" value="1"/>
</dbReference>
<reference evidence="4" key="1">
    <citation type="submission" date="2017-09" db="EMBL/GenBank/DDBJ databases">
        <title>Depth-based differentiation of microbial function through sediment-hosted aquifers and enrichment of novel symbionts in the deep terrestrial subsurface.</title>
        <authorList>
            <person name="Probst A.J."/>
            <person name="Ladd B."/>
            <person name="Jarett J.K."/>
            <person name="Geller-Mcgrath D.E."/>
            <person name="Sieber C.M.K."/>
            <person name="Emerson J.B."/>
            <person name="Anantharaman K."/>
            <person name="Thomas B.C."/>
            <person name="Malmstrom R."/>
            <person name="Stieglmeier M."/>
            <person name="Klingl A."/>
            <person name="Woyke T."/>
            <person name="Ryan C.M."/>
            <person name="Banfield J.F."/>
        </authorList>
    </citation>
    <scope>NUCLEOTIDE SEQUENCE [LARGE SCALE GENOMIC DNA]</scope>
</reference>
<dbReference type="SUPFAM" id="SSF55811">
    <property type="entry name" value="Nudix"/>
    <property type="match status" value="1"/>
</dbReference>